<evidence type="ECO:0000256" key="1">
    <source>
        <dbReference type="ARBA" id="ARBA00004477"/>
    </source>
</evidence>
<dbReference type="STRING" id="1555241.A0A4P9X834"/>
<evidence type="ECO:0000256" key="4">
    <source>
        <dbReference type="ARBA" id="ARBA00022676"/>
    </source>
</evidence>
<keyword evidence="9 10" id="KW-0472">Membrane</keyword>
<evidence type="ECO:0000256" key="10">
    <source>
        <dbReference type="RuleBase" id="RU363110"/>
    </source>
</evidence>
<feature type="transmembrane region" description="Helical" evidence="10">
    <location>
        <begin position="232"/>
        <end position="258"/>
    </location>
</feature>
<dbReference type="UniPathway" id="UPA00378"/>
<accession>A0A4P9X834</accession>
<keyword evidence="7 10" id="KW-0256">Endoplasmic reticulum</keyword>
<evidence type="ECO:0000256" key="2">
    <source>
        <dbReference type="ARBA" id="ARBA00004922"/>
    </source>
</evidence>
<evidence type="ECO:0000256" key="8">
    <source>
        <dbReference type="ARBA" id="ARBA00022989"/>
    </source>
</evidence>
<name>A0A4P9X834_9FUNG</name>
<keyword evidence="5 10" id="KW-0808">Transferase</keyword>
<gene>
    <name evidence="11" type="ORF">CXG81DRAFT_5908</name>
</gene>
<dbReference type="GO" id="GO:0005789">
    <property type="term" value="C:endoplasmic reticulum membrane"/>
    <property type="evidence" value="ECO:0007669"/>
    <property type="project" value="UniProtKB-SubCell"/>
</dbReference>
<keyword evidence="6 10" id="KW-0812">Transmembrane</keyword>
<feature type="non-terminal residue" evidence="11">
    <location>
        <position position="463"/>
    </location>
</feature>
<feature type="transmembrane region" description="Helical" evidence="10">
    <location>
        <begin position="417"/>
        <end position="435"/>
    </location>
</feature>
<evidence type="ECO:0000256" key="5">
    <source>
        <dbReference type="ARBA" id="ARBA00022679"/>
    </source>
</evidence>
<dbReference type="Pfam" id="PF03155">
    <property type="entry name" value="Alg6_Alg8"/>
    <property type="match status" value="1"/>
</dbReference>
<comment type="pathway">
    <text evidence="2 10">Protein modification; protein glycosylation.</text>
</comment>
<feature type="transmembrane region" description="Helical" evidence="10">
    <location>
        <begin position="441"/>
        <end position="462"/>
    </location>
</feature>
<feature type="transmembrane region" description="Helical" evidence="10">
    <location>
        <begin position="295"/>
        <end position="313"/>
    </location>
</feature>
<dbReference type="EMBL" id="ML014173">
    <property type="protein sequence ID" value="RKP01408.1"/>
    <property type="molecule type" value="Genomic_DNA"/>
</dbReference>
<feature type="transmembrane region" description="Helical" evidence="10">
    <location>
        <begin position="161"/>
        <end position="179"/>
    </location>
</feature>
<reference evidence="12" key="1">
    <citation type="journal article" date="2018" name="Nat. Microbiol.">
        <title>Leveraging single-cell genomics to expand the fungal tree of life.</title>
        <authorList>
            <person name="Ahrendt S.R."/>
            <person name="Quandt C.A."/>
            <person name="Ciobanu D."/>
            <person name="Clum A."/>
            <person name="Salamov A."/>
            <person name="Andreopoulos B."/>
            <person name="Cheng J.F."/>
            <person name="Woyke T."/>
            <person name="Pelin A."/>
            <person name="Henrissat B."/>
            <person name="Reynolds N.K."/>
            <person name="Benny G.L."/>
            <person name="Smith M.E."/>
            <person name="James T.Y."/>
            <person name="Grigoriev I.V."/>
        </authorList>
    </citation>
    <scope>NUCLEOTIDE SEQUENCE [LARGE SCALE GENOMIC DNA]</scope>
    <source>
        <strain evidence="12">ATCC 52028</strain>
    </source>
</reference>
<dbReference type="GO" id="GO:0042281">
    <property type="term" value="F:dolichyl pyrophosphate Man9GlcNAc2 alpha-1,3-glucosyltransferase activity"/>
    <property type="evidence" value="ECO:0007669"/>
    <property type="project" value="TreeGrafter"/>
</dbReference>
<feature type="transmembrane region" description="Helical" evidence="10">
    <location>
        <begin position="325"/>
        <end position="343"/>
    </location>
</feature>
<dbReference type="AlphaFoldDB" id="A0A4P9X834"/>
<dbReference type="OrthoDB" id="5589195at2759"/>
<evidence type="ECO:0000256" key="9">
    <source>
        <dbReference type="ARBA" id="ARBA00023136"/>
    </source>
</evidence>
<comment type="subcellular location">
    <subcellularLocation>
        <location evidence="1 10">Endoplasmic reticulum membrane</location>
        <topology evidence="1 10">Multi-pass membrane protein</topology>
    </subcellularLocation>
</comment>
<protein>
    <recommendedName>
        <fullName evidence="10">Alpha-1,3-glucosyltransferase</fullName>
        <ecNumber evidence="10">2.4.1.-</ecNumber>
    </recommendedName>
</protein>
<dbReference type="PANTHER" id="PTHR12413">
    <property type="entry name" value="DOLICHYL GLYCOSYLTRANSFERASE"/>
    <property type="match status" value="1"/>
</dbReference>
<sequence>LAATLMVRVLVGLGGYAGEHRPPIYSDFEAQRHWMELTTHLPLRAWYRYRSDWWPLDYPPLSGFHAYILGRIGHAIHPAWMALRQSEGFESPGLRFFMRSTAIVTECTLLIPAMWAWTGCRFLSASPSPSPSRDRTQRLTAFAYLAAFPLLTLVDHGHFQYNAAMFGFALWALVFWHRGAYVRGAIAFVCALSFKQIALYYAIPVFCHLLTECSAIARRGAPWRALLTLASLGAAVIATFGLAVMPFVAAATIVGTILRRVFPVSRGLLEGLTANLWCVVDVVMKLQRDYTTDQLLRLSTAVTAAAVVPWNAVYLTVPAAKYTSFLYLLAISALGFFLCSYLVHEKGIMLTALPLLMLMPVEPTAAAWFQLVAMWTNYFMLRDDGQALPYAALGLGWMAVAAPMMPWRHPHALVRRLGMASIGTMVALHVAQLTIPPPQRYVLLYPLLFAGVGALQFALFYLY</sequence>
<keyword evidence="8 10" id="KW-1133">Transmembrane helix</keyword>
<evidence type="ECO:0000313" key="12">
    <source>
        <dbReference type="Proteomes" id="UP000274922"/>
    </source>
</evidence>
<dbReference type="EC" id="2.4.1.-" evidence="10"/>
<feature type="transmembrane region" description="Helical" evidence="10">
    <location>
        <begin position="355"/>
        <end position="375"/>
    </location>
</feature>
<keyword evidence="4 10" id="KW-0328">Glycosyltransferase</keyword>
<evidence type="ECO:0000313" key="11">
    <source>
        <dbReference type="EMBL" id="RKP01408.1"/>
    </source>
</evidence>
<keyword evidence="12" id="KW-1185">Reference proteome</keyword>
<dbReference type="InterPro" id="IPR004856">
    <property type="entry name" value="Glyco_trans_ALG6/ALG8"/>
</dbReference>
<feature type="transmembrane region" description="Helical" evidence="10">
    <location>
        <begin position="185"/>
        <end position="211"/>
    </location>
</feature>
<evidence type="ECO:0000256" key="3">
    <source>
        <dbReference type="ARBA" id="ARBA00008715"/>
    </source>
</evidence>
<comment type="similarity">
    <text evidence="3 10">Belongs to the ALG6/ALG8 glucosyltransferase family.</text>
</comment>
<evidence type="ECO:0000256" key="7">
    <source>
        <dbReference type="ARBA" id="ARBA00022824"/>
    </source>
</evidence>
<dbReference type="Proteomes" id="UP000274922">
    <property type="component" value="Unassembled WGS sequence"/>
</dbReference>
<proteinExistence type="inferred from homology"/>
<dbReference type="PANTHER" id="PTHR12413:SF1">
    <property type="entry name" value="DOLICHYL PYROPHOSPHATE MAN9GLCNAC2 ALPHA-1,3-GLUCOSYLTRANSFERASE"/>
    <property type="match status" value="1"/>
</dbReference>
<feature type="transmembrane region" description="Helical" evidence="10">
    <location>
        <begin position="387"/>
        <end position="405"/>
    </location>
</feature>
<organism evidence="11 12">
    <name type="scientific">Caulochytrium protostelioides</name>
    <dbReference type="NCBI Taxonomy" id="1555241"/>
    <lineage>
        <taxon>Eukaryota</taxon>
        <taxon>Fungi</taxon>
        <taxon>Fungi incertae sedis</taxon>
        <taxon>Chytridiomycota</taxon>
        <taxon>Chytridiomycota incertae sedis</taxon>
        <taxon>Chytridiomycetes</taxon>
        <taxon>Caulochytriales</taxon>
        <taxon>Caulochytriaceae</taxon>
        <taxon>Caulochytrium</taxon>
    </lineage>
</organism>
<feature type="non-terminal residue" evidence="11">
    <location>
        <position position="1"/>
    </location>
</feature>
<evidence type="ECO:0000256" key="6">
    <source>
        <dbReference type="ARBA" id="ARBA00022692"/>
    </source>
</evidence>